<evidence type="ECO:0000256" key="1">
    <source>
        <dbReference type="SAM" id="MobiDB-lite"/>
    </source>
</evidence>
<dbReference type="InterPro" id="IPR005031">
    <property type="entry name" value="COQ10_START"/>
</dbReference>
<dbReference type="InterPro" id="IPR023393">
    <property type="entry name" value="START-like_dom_sf"/>
</dbReference>
<evidence type="ECO:0000313" key="3">
    <source>
        <dbReference type="EMBL" id="HJA03612.1"/>
    </source>
</evidence>
<sequence>MITHLTASRLIDAPVRRVYDQWTQFEEFPRFMSAVKSIHQVDDTRTRWDVSIGGAERSFDAVITEQVPDQQISWASVDDPVHTGEVRFEPEEGGTRVTLLMSWAPESIIEKAGAVLNLDEIAAERDLDRFADFIAERGTAMGAWRGEAGDGQPEADVSPDSADGIDPDIRL</sequence>
<evidence type="ECO:0000259" key="2">
    <source>
        <dbReference type="Pfam" id="PF03364"/>
    </source>
</evidence>
<feature type="region of interest" description="Disordered" evidence="1">
    <location>
        <begin position="144"/>
        <end position="171"/>
    </location>
</feature>
<dbReference type="CDD" id="cd07817">
    <property type="entry name" value="SRPBCC_8"/>
    <property type="match status" value="1"/>
</dbReference>
<name>A0A9D2H463_9MICO</name>
<proteinExistence type="predicted"/>
<comment type="caution">
    <text evidence="3">The sequence shown here is derived from an EMBL/GenBank/DDBJ whole genome shotgun (WGS) entry which is preliminary data.</text>
</comment>
<organism evidence="3 4">
    <name type="scientific">Candidatus Microbacterium stercoravium</name>
    <dbReference type="NCBI Taxonomy" id="2838697"/>
    <lineage>
        <taxon>Bacteria</taxon>
        <taxon>Bacillati</taxon>
        <taxon>Actinomycetota</taxon>
        <taxon>Actinomycetes</taxon>
        <taxon>Micrococcales</taxon>
        <taxon>Microbacteriaceae</taxon>
        <taxon>Microbacterium</taxon>
    </lineage>
</organism>
<feature type="domain" description="Coenzyme Q-binding protein COQ10 START" evidence="2">
    <location>
        <begin position="11"/>
        <end position="117"/>
    </location>
</feature>
<dbReference type="PANTHER" id="PTHR33824:SF7">
    <property type="entry name" value="POLYKETIDE CYCLASE_DEHYDRASE AND LIPID TRANSPORT SUPERFAMILY PROTEIN"/>
    <property type="match status" value="1"/>
</dbReference>
<protein>
    <submittedName>
        <fullName evidence="3">SRPBCC family protein</fullName>
    </submittedName>
</protein>
<gene>
    <name evidence="3" type="ORF">H9800_01980</name>
</gene>
<evidence type="ECO:0000313" key="4">
    <source>
        <dbReference type="Proteomes" id="UP000824220"/>
    </source>
</evidence>
<dbReference type="EMBL" id="DXAM01000028">
    <property type="protein sequence ID" value="HJA03612.1"/>
    <property type="molecule type" value="Genomic_DNA"/>
</dbReference>
<reference evidence="3" key="2">
    <citation type="submission" date="2021-04" db="EMBL/GenBank/DDBJ databases">
        <authorList>
            <person name="Gilroy R."/>
        </authorList>
    </citation>
    <scope>NUCLEOTIDE SEQUENCE</scope>
    <source>
        <strain evidence="3">ChiHjej8B7-3636</strain>
    </source>
</reference>
<dbReference type="Pfam" id="PF03364">
    <property type="entry name" value="Polyketide_cyc"/>
    <property type="match status" value="1"/>
</dbReference>
<accession>A0A9D2H463</accession>
<dbReference type="SUPFAM" id="SSF55961">
    <property type="entry name" value="Bet v1-like"/>
    <property type="match status" value="1"/>
</dbReference>
<dbReference type="Gene3D" id="3.30.530.20">
    <property type="match status" value="1"/>
</dbReference>
<dbReference type="AlphaFoldDB" id="A0A9D2H463"/>
<reference evidence="3" key="1">
    <citation type="journal article" date="2021" name="PeerJ">
        <title>Extensive microbial diversity within the chicken gut microbiome revealed by metagenomics and culture.</title>
        <authorList>
            <person name="Gilroy R."/>
            <person name="Ravi A."/>
            <person name="Getino M."/>
            <person name="Pursley I."/>
            <person name="Horton D.L."/>
            <person name="Alikhan N.F."/>
            <person name="Baker D."/>
            <person name="Gharbi K."/>
            <person name="Hall N."/>
            <person name="Watson M."/>
            <person name="Adriaenssens E.M."/>
            <person name="Foster-Nyarko E."/>
            <person name="Jarju S."/>
            <person name="Secka A."/>
            <person name="Antonio M."/>
            <person name="Oren A."/>
            <person name="Chaudhuri R.R."/>
            <person name="La Ragione R."/>
            <person name="Hildebrand F."/>
            <person name="Pallen M.J."/>
        </authorList>
    </citation>
    <scope>NUCLEOTIDE SEQUENCE</scope>
    <source>
        <strain evidence="3">ChiHjej8B7-3636</strain>
    </source>
</reference>
<dbReference type="InterPro" id="IPR047137">
    <property type="entry name" value="ORF3"/>
</dbReference>
<dbReference type="PANTHER" id="PTHR33824">
    <property type="entry name" value="POLYKETIDE CYCLASE/DEHYDRASE AND LIPID TRANSPORT SUPERFAMILY PROTEIN"/>
    <property type="match status" value="1"/>
</dbReference>
<dbReference type="Proteomes" id="UP000824220">
    <property type="component" value="Unassembled WGS sequence"/>
</dbReference>